<sequence>MRRRFFKQDARYIALKELNGEGKYLRDRTSLDSIAHDLDTYTPSFKKRMSTAFSRKSSSRLSLTLTSSSQWKRASLSRAVTVTRGALAGMPLYRRDSHRSNSSDSDDSSDEEGGREPVETTGGRELAKKRMSWIPDWMTTPSPDFGCTFTIAHSSLFVAVSV</sequence>
<dbReference type="InParanoid" id="G3JM91"/>
<name>G3JM91_CORMM</name>
<reference evidence="2 3" key="1">
    <citation type="journal article" date="2011" name="Genome Biol.">
        <title>Genome sequence of the insect pathogenic fungus Cordyceps militaris, a valued traditional Chinese medicine.</title>
        <authorList>
            <person name="Zheng P."/>
            <person name="Xia Y."/>
            <person name="Xiao G."/>
            <person name="Xiong C."/>
            <person name="Hu X."/>
            <person name="Zhang S."/>
            <person name="Zheng H."/>
            <person name="Huang Y."/>
            <person name="Zhou Y."/>
            <person name="Wang S."/>
            <person name="Zhao G.P."/>
            <person name="Liu X."/>
            <person name="St Leger R.J."/>
            <person name="Wang C."/>
        </authorList>
    </citation>
    <scope>NUCLEOTIDE SEQUENCE [LARGE SCALE GENOMIC DNA]</scope>
    <source>
        <strain evidence="2 3">CM01</strain>
    </source>
</reference>
<dbReference type="OMA" id="RYIALKE"/>
<dbReference type="RefSeq" id="XP_006672436.1">
    <property type="nucleotide sequence ID" value="XM_006672373.1"/>
</dbReference>
<dbReference type="AlphaFoldDB" id="G3JM91"/>
<feature type="region of interest" description="Disordered" evidence="1">
    <location>
        <begin position="91"/>
        <end position="127"/>
    </location>
</feature>
<keyword evidence="3" id="KW-1185">Reference proteome</keyword>
<dbReference type="KEGG" id="cmt:CCM_07235"/>
<dbReference type="HOGENOM" id="CLU_1635305_0_0_1"/>
<organism evidence="2 3">
    <name type="scientific">Cordyceps militaris (strain CM01)</name>
    <name type="common">Caterpillar fungus</name>
    <dbReference type="NCBI Taxonomy" id="983644"/>
    <lineage>
        <taxon>Eukaryota</taxon>
        <taxon>Fungi</taxon>
        <taxon>Dikarya</taxon>
        <taxon>Ascomycota</taxon>
        <taxon>Pezizomycotina</taxon>
        <taxon>Sordariomycetes</taxon>
        <taxon>Hypocreomycetidae</taxon>
        <taxon>Hypocreales</taxon>
        <taxon>Cordycipitaceae</taxon>
        <taxon>Cordyceps</taxon>
    </lineage>
</organism>
<dbReference type="GeneID" id="18169246"/>
<dbReference type="OrthoDB" id="4869959at2759"/>
<evidence type="ECO:0000313" key="3">
    <source>
        <dbReference type="Proteomes" id="UP000001610"/>
    </source>
</evidence>
<evidence type="ECO:0000256" key="1">
    <source>
        <dbReference type="SAM" id="MobiDB-lite"/>
    </source>
</evidence>
<dbReference type="VEuPathDB" id="FungiDB:CCM_07235"/>
<protein>
    <submittedName>
        <fullName evidence="2">Uncharacterized protein</fullName>
    </submittedName>
</protein>
<dbReference type="EMBL" id="JH126403">
    <property type="protein sequence ID" value="EGX90815.1"/>
    <property type="molecule type" value="Genomic_DNA"/>
</dbReference>
<dbReference type="Proteomes" id="UP000001610">
    <property type="component" value="Unassembled WGS sequence"/>
</dbReference>
<accession>G3JM91</accession>
<evidence type="ECO:0000313" key="2">
    <source>
        <dbReference type="EMBL" id="EGX90815.1"/>
    </source>
</evidence>
<gene>
    <name evidence="2" type="ORF">CCM_07235</name>
</gene>
<proteinExistence type="predicted"/>